<evidence type="ECO:0000256" key="1">
    <source>
        <dbReference type="ARBA" id="ARBA00023157"/>
    </source>
</evidence>
<name>A0A914Y488_9BILA</name>
<dbReference type="InterPro" id="IPR009003">
    <property type="entry name" value="Peptidase_S1_PA"/>
</dbReference>
<proteinExistence type="inferred from homology"/>
<protein>
    <submittedName>
        <fullName evidence="5">Peptidase S1 domain-containing protein</fullName>
    </submittedName>
</protein>
<feature type="domain" description="Peptidase S1" evidence="3">
    <location>
        <begin position="18"/>
        <end position="121"/>
    </location>
</feature>
<evidence type="ECO:0000313" key="4">
    <source>
        <dbReference type="Proteomes" id="UP000887577"/>
    </source>
</evidence>
<dbReference type="GO" id="GO:0006508">
    <property type="term" value="P:proteolysis"/>
    <property type="evidence" value="ECO:0007669"/>
    <property type="project" value="InterPro"/>
</dbReference>
<organism evidence="4 5">
    <name type="scientific">Panagrolaimus superbus</name>
    <dbReference type="NCBI Taxonomy" id="310955"/>
    <lineage>
        <taxon>Eukaryota</taxon>
        <taxon>Metazoa</taxon>
        <taxon>Ecdysozoa</taxon>
        <taxon>Nematoda</taxon>
        <taxon>Chromadorea</taxon>
        <taxon>Rhabditida</taxon>
        <taxon>Tylenchina</taxon>
        <taxon>Panagrolaimomorpha</taxon>
        <taxon>Panagrolaimoidea</taxon>
        <taxon>Panagrolaimidae</taxon>
        <taxon>Panagrolaimus</taxon>
    </lineage>
</organism>
<dbReference type="InterPro" id="IPR001254">
    <property type="entry name" value="Trypsin_dom"/>
</dbReference>
<evidence type="ECO:0000313" key="5">
    <source>
        <dbReference type="WBParaSite" id="PSU_v2.g15011.t1"/>
    </source>
</evidence>
<comment type="similarity">
    <text evidence="2">Belongs to the peptidase S1 family. CLIP subfamily.</text>
</comment>
<dbReference type="Proteomes" id="UP000887577">
    <property type="component" value="Unplaced"/>
</dbReference>
<dbReference type="AlphaFoldDB" id="A0A914Y488"/>
<evidence type="ECO:0000256" key="2">
    <source>
        <dbReference type="ARBA" id="ARBA00024195"/>
    </source>
</evidence>
<accession>A0A914Y488</accession>
<sequence>MTTTAYLPKSFTRPQLPWNDIAILEFPEGTDFEIEPVKLAKDYTEKEGDEAYIAGFGVWFTNDDPTPKETKVLRHTKISMVEHCFGQLKICGGNVTHRAMIGDSGGPMMIHRNNQWYEIGVSAKTGNYVFSRF</sequence>
<dbReference type="InterPro" id="IPR051487">
    <property type="entry name" value="Ser/Thr_Proteases_Immune/Dev"/>
</dbReference>
<reference evidence="5" key="1">
    <citation type="submission" date="2022-11" db="UniProtKB">
        <authorList>
            <consortium name="WormBaseParasite"/>
        </authorList>
    </citation>
    <scope>IDENTIFICATION</scope>
</reference>
<dbReference type="GO" id="GO:0004252">
    <property type="term" value="F:serine-type endopeptidase activity"/>
    <property type="evidence" value="ECO:0007669"/>
    <property type="project" value="InterPro"/>
</dbReference>
<dbReference type="PANTHER" id="PTHR24256">
    <property type="entry name" value="TRYPTASE-RELATED"/>
    <property type="match status" value="1"/>
</dbReference>
<dbReference type="InterPro" id="IPR043504">
    <property type="entry name" value="Peptidase_S1_PA_chymotrypsin"/>
</dbReference>
<dbReference type="WBParaSite" id="PSU_v2.g15011.t1">
    <property type="protein sequence ID" value="PSU_v2.g15011.t1"/>
    <property type="gene ID" value="PSU_v2.g15011"/>
</dbReference>
<keyword evidence="1" id="KW-1015">Disulfide bond</keyword>
<evidence type="ECO:0000259" key="3">
    <source>
        <dbReference type="Pfam" id="PF00089"/>
    </source>
</evidence>
<keyword evidence="4" id="KW-1185">Reference proteome</keyword>
<dbReference type="SUPFAM" id="SSF50494">
    <property type="entry name" value="Trypsin-like serine proteases"/>
    <property type="match status" value="1"/>
</dbReference>
<dbReference type="Pfam" id="PF00089">
    <property type="entry name" value="Trypsin"/>
    <property type="match status" value="1"/>
</dbReference>
<dbReference type="Gene3D" id="2.40.10.10">
    <property type="entry name" value="Trypsin-like serine proteases"/>
    <property type="match status" value="1"/>
</dbReference>